<dbReference type="EMBL" id="FMSP01000002">
    <property type="protein sequence ID" value="SCV67441.1"/>
    <property type="molecule type" value="Genomic_DNA"/>
</dbReference>
<dbReference type="AlphaFoldDB" id="A0A238F600"/>
<accession>A0A238F600</accession>
<dbReference type="InterPro" id="IPR013103">
    <property type="entry name" value="RVT_2"/>
</dbReference>
<gene>
    <name evidence="2" type="ORF">BQ2448_5052</name>
</gene>
<proteinExistence type="predicted"/>
<feature type="domain" description="Reverse transcriptase Ty1/copia-type" evidence="1">
    <location>
        <begin position="1"/>
        <end position="112"/>
    </location>
</feature>
<name>A0A238F600_9BASI</name>
<protein>
    <submittedName>
        <fullName evidence="2">BQ2448_5052 protein</fullName>
    </submittedName>
</protein>
<dbReference type="Pfam" id="PF07727">
    <property type="entry name" value="RVT_2"/>
    <property type="match status" value="1"/>
</dbReference>
<reference evidence="3" key="1">
    <citation type="submission" date="2016-09" db="EMBL/GenBank/DDBJ databases">
        <authorList>
            <person name="Jeantristanb JTB J.-T."/>
            <person name="Ricardo R."/>
        </authorList>
    </citation>
    <scope>NUCLEOTIDE SEQUENCE [LARGE SCALE GENOMIC DNA]</scope>
</reference>
<dbReference type="Proteomes" id="UP000198372">
    <property type="component" value="Unassembled WGS sequence"/>
</dbReference>
<evidence type="ECO:0000313" key="3">
    <source>
        <dbReference type="Proteomes" id="UP000198372"/>
    </source>
</evidence>
<evidence type="ECO:0000313" key="2">
    <source>
        <dbReference type="EMBL" id="SCV67441.1"/>
    </source>
</evidence>
<sequence>MYGTKQAPREWNSAVNALMVSCGYARSDADSCLYIKRVDKMFVYITLYVDDGLAASNDQAFLDSEIQAFNKVYQLKRLGPVKVFLGLEFMRTPKFIFMHQSRYIRSLVATYHTKKEEGKGT</sequence>
<dbReference type="OrthoDB" id="5423336at2759"/>
<dbReference type="STRING" id="269621.A0A238F600"/>
<evidence type="ECO:0000259" key="1">
    <source>
        <dbReference type="Pfam" id="PF07727"/>
    </source>
</evidence>
<dbReference type="PROSITE" id="PS51257">
    <property type="entry name" value="PROKAR_LIPOPROTEIN"/>
    <property type="match status" value="1"/>
</dbReference>
<keyword evidence="3" id="KW-1185">Reference proteome</keyword>
<organism evidence="2 3">
    <name type="scientific">Microbotryum intermedium</name>
    <dbReference type="NCBI Taxonomy" id="269621"/>
    <lineage>
        <taxon>Eukaryota</taxon>
        <taxon>Fungi</taxon>
        <taxon>Dikarya</taxon>
        <taxon>Basidiomycota</taxon>
        <taxon>Pucciniomycotina</taxon>
        <taxon>Microbotryomycetes</taxon>
        <taxon>Microbotryales</taxon>
        <taxon>Microbotryaceae</taxon>
        <taxon>Microbotryum</taxon>
    </lineage>
</organism>